<dbReference type="Pfam" id="PF08513">
    <property type="entry name" value="LisH"/>
    <property type="match status" value="1"/>
</dbReference>
<dbReference type="Proteomes" id="UP000241394">
    <property type="component" value="Chromosome LG22"/>
</dbReference>
<protein>
    <submittedName>
        <fullName evidence="5">Transcriptional corepressor LEUNIG like</fullName>
    </submittedName>
</protein>
<feature type="region of interest" description="Disordered" evidence="4">
    <location>
        <begin position="314"/>
        <end position="350"/>
    </location>
</feature>
<dbReference type="PANTHER" id="PTHR44376:SF8">
    <property type="entry name" value="TRANSCRIPTIONAL COREPRESSOR LEUNIG-LIKE"/>
    <property type="match status" value="1"/>
</dbReference>
<dbReference type="PROSITE" id="PS00678">
    <property type="entry name" value="WD_REPEATS_1"/>
    <property type="match status" value="2"/>
</dbReference>
<dbReference type="PROSITE" id="PS50896">
    <property type="entry name" value="LISH"/>
    <property type="match status" value="1"/>
</dbReference>
<organism evidence="5 6">
    <name type="scientific">Actinidia chinensis var. chinensis</name>
    <name type="common">Chinese soft-hair kiwi</name>
    <dbReference type="NCBI Taxonomy" id="1590841"/>
    <lineage>
        <taxon>Eukaryota</taxon>
        <taxon>Viridiplantae</taxon>
        <taxon>Streptophyta</taxon>
        <taxon>Embryophyta</taxon>
        <taxon>Tracheophyta</taxon>
        <taxon>Spermatophyta</taxon>
        <taxon>Magnoliopsida</taxon>
        <taxon>eudicotyledons</taxon>
        <taxon>Gunneridae</taxon>
        <taxon>Pentapetalae</taxon>
        <taxon>asterids</taxon>
        <taxon>Ericales</taxon>
        <taxon>Actinidiaceae</taxon>
        <taxon>Actinidia</taxon>
    </lineage>
</organism>
<evidence type="ECO:0000313" key="5">
    <source>
        <dbReference type="EMBL" id="PSR98590.1"/>
    </source>
</evidence>
<feature type="repeat" description="WD" evidence="3">
    <location>
        <begin position="840"/>
        <end position="881"/>
    </location>
</feature>
<dbReference type="OrthoDB" id="47802at2759"/>
<dbReference type="EMBL" id="NKQK01000022">
    <property type="protein sequence ID" value="PSR98590.1"/>
    <property type="molecule type" value="Genomic_DNA"/>
</dbReference>
<evidence type="ECO:0000256" key="1">
    <source>
        <dbReference type="ARBA" id="ARBA00022574"/>
    </source>
</evidence>
<sequence length="1083" mass="121683">MDSGEEWDPGKMLNLYIYDYMVKKNMHRSAEIFAQEANVGQNPVAINEQYGFLIDWWTIFWNLYSGMGIPFVELSQMMVNQLQNMVPLVSIPEMNPQMGMQFPMNTNFNNLLGQPAANPQIGMQVPMNTNFNNLLGQPTANQPIGMQFPMITNFDNLQGQPEANQLISMQFPMNTNFYNLQGQPAANQPIGVQFPMNTNFNNLQGQPAANQPIGMQFSINTNFDNLQGQPVANQQIGMQLPMSTNFDNLQGQPAENQPIGMQFPMNANFNNLQGQPVASLLSPEIYGGEHSTLPVRDVNPNSQNLHADKLSLSKASSSNARDHNQFQQPISQNSHERTARDKNCMGRTYPLDSTQMATLPRAGQCDAGMEKGANPMLLRGWPSTGADQMPSLSYPVLNALMPGKNLHQSYFRGNTGNLDNLMHPTNDISGTDGLVIPGRQTAEQQMTDPMRRNLEQKMMANIRQVEDQQQKDQLVQQQQLHEMMVPGRQTAQQQNMVPMRQASQQKMTVPMRQTAERQKKKQSMEQQLHESNGLVINQMMVPGRQTTHQQSMVPMRETLEQGTTVPGRQFAEQQQKDQLMQQHQNEMIVTGRQIAAQLVVAPMQQTVDPKMMVPVGQIGQQQQMDQQMKQQLNEMMVLGRQTSGQKTPAPLRHFAQQQQNDQMLQKQLQKIMMPGRRTAEKQMMVPTTQTVEQNMMVTERQSAEQQQKDRLTLQPPSEDENSRKRKSPPNSQAEGNALGGKDLELEMPTDDDIESFLLQDDGNADNVGTSLINVQEHVKSTSIKDPHSPFTFEEAGFLNPSKGKILCCSFSTDGKILASAGQDKKVSLWNTKTFDNVYTGEEHSRLITDVRFKLNSRIFATSSFDKTVQIWDANKPSKSVYKLIGHAGPVTSLDFHTKNVDILASCDTNDEIRLWNVKQCSCVHILKGGSKQVRFQPRYGKYLIAASGNKVHLIDAETQVIQHVLEGHVKEVKAICWEPCGKYYASLSEDSARVWSTAFGAKCIHVLHSSPGLKFESCTFHPAYAQLMIIGCYQVLNVWNPTEKEKIMPVPDAHNSIISALTECIQNDMVGSASHDQCVKLWK</sequence>
<feature type="region of interest" description="Disordered" evidence="4">
    <location>
        <begin position="698"/>
        <end position="744"/>
    </location>
</feature>
<dbReference type="PANTHER" id="PTHR44376">
    <property type="entry name" value="TRANSCRIPTIONAL REGULATOR OF FILAMENTOUS GROWTH FLO8"/>
    <property type="match status" value="1"/>
</dbReference>
<dbReference type="Gramene" id="PSR98590">
    <property type="protein sequence ID" value="PSR98590"/>
    <property type="gene ID" value="CEY00_Acc25107"/>
</dbReference>
<feature type="compositionally biased region" description="Basic and acidic residues" evidence="4">
    <location>
        <begin position="334"/>
        <end position="344"/>
    </location>
</feature>
<dbReference type="InterPro" id="IPR036322">
    <property type="entry name" value="WD40_repeat_dom_sf"/>
</dbReference>
<dbReference type="AlphaFoldDB" id="A0A2R6PXW4"/>
<keyword evidence="2" id="KW-0677">Repeat</keyword>
<dbReference type="CDD" id="cd00200">
    <property type="entry name" value="WD40"/>
    <property type="match status" value="1"/>
</dbReference>
<dbReference type="SMART" id="SM00667">
    <property type="entry name" value="LisH"/>
    <property type="match status" value="1"/>
</dbReference>
<dbReference type="STRING" id="1590841.A0A2R6PXW4"/>
<feature type="repeat" description="WD" evidence="3">
    <location>
        <begin position="1051"/>
        <end position="1083"/>
    </location>
</feature>
<dbReference type="PROSITE" id="PS50294">
    <property type="entry name" value="WD_REPEATS_REGION"/>
    <property type="match status" value="3"/>
</dbReference>
<dbReference type="InterPro" id="IPR006594">
    <property type="entry name" value="LisH"/>
</dbReference>
<dbReference type="Gene3D" id="2.130.10.10">
    <property type="entry name" value="YVTN repeat-like/Quinoprotein amine dehydrogenase"/>
    <property type="match status" value="2"/>
</dbReference>
<feature type="repeat" description="WD" evidence="3">
    <location>
        <begin position="798"/>
        <end position="839"/>
    </location>
</feature>
<proteinExistence type="predicted"/>
<dbReference type="InParanoid" id="A0A2R6PXW4"/>
<accession>A0A2R6PXW4</accession>
<evidence type="ECO:0000256" key="2">
    <source>
        <dbReference type="ARBA" id="ARBA00022737"/>
    </source>
</evidence>
<dbReference type="PROSITE" id="PS50082">
    <property type="entry name" value="WD_REPEATS_2"/>
    <property type="match status" value="4"/>
</dbReference>
<evidence type="ECO:0000256" key="4">
    <source>
        <dbReference type="SAM" id="MobiDB-lite"/>
    </source>
</evidence>
<reference evidence="6" key="2">
    <citation type="journal article" date="2018" name="BMC Genomics">
        <title>A manually annotated Actinidia chinensis var. chinensis (kiwifruit) genome highlights the challenges associated with draft genomes and gene prediction in plants.</title>
        <authorList>
            <person name="Pilkington S.M."/>
            <person name="Crowhurst R."/>
            <person name="Hilario E."/>
            <person name="Nardozza S."/>
            <person name="Fraser L."/>
            <person name="Peng Y."/>
            <person name="Gunaseelan K."/>
            <person name="Simpson R."/>
            <person name="Tahir J."/>
            <person name="Deroles S.C."/>
            <person name="Templeton K."/>
            <person name="Luo Z."/>
            <person name="Davy M."/>
            <person name="Cheng C."/>
            <person name="McNeilage M."/>
            <person name="Scaglione D."/>
            <person name="Liu Y."/>
            <person name="Zhang Q."/>
            <person name="Datson P."/>
            <person name="De Silva N."/>
            <person name="Gardiner S.E."/>
            <person name="Bassett H."/>
            <person name="Chagne D."/>
            <person name="McCallum J."/>
            <person name="Dzierzon H."/>
            <person name="Deng C."/>
            <person name="Wang Y.Y."/>
            <person name="Barron L."/>
            <person name="Manako K."/>
            <person name="Bowen J."/>
            <person name="Foster T.M."/>
            <person name="Erridge Z.A."/>
            <person name="Tiffin H."/>
            <person name="Waite C.N."/>
            <person name="Davies K.M."/>
            <person name="Grierson E.P."/>
            <person name="Laing W.A."/>
            <person name="Kirk R."/>
            <person name="Chen X."/>
            <person name="Wood M."/>
            <person name="Montefiori M."/>
            <person name="Brummell D.A."/>
            <person name="Schwinn K.E."/>
            <person name="Catanach A."/>
            <person name="Fullerton C."/>
            <person name="Li D."/>
            <person name="Meiyalaghan S."/>
            <person name="Nieuwenhuizen N."/>
            <person name="Read N."/>
            <person name="Prakash R."/>
            <person name="Hunter D."/>
            <person name="Zhang H."/>
            <person name="McKenzie M."/>
            <person name="Knabel M."/>
            <person name="Harris A."/>
            <person name="Allan A.C."/>
            <person name="Gleave A."/>
            <person name="Chen A."/>
            <person name="Janssen B.J."/>
            <person name="Plunkett B."/>
            <person name="Ampomah-Dwamena C."/>
            <person name="Voogd C."/>
            <person name="Leif D."/>
            <person name="Lafferty D."/>
            <person name="Souleyre E.J.F."/>
            <person name="Varkonyi-Gasic E."/>
            <person name="Gambi F."/>
            <person name="Hanley J."/>
            <person name="Yao J.L."/>
            <person name="Cheung J."/>
            <person name="David K.M."/>
            <person name="Warren B."/>
            <person name="Marsh K."/>
            <person name="Snowden K.C."/>
            <person name="Lin-Wang K."/>
            <person name="Brian L."/>
            <person name="Martinez-Sanchez M."/>
            <person name="Wang M."/>
            <person name="Ileperuma N."/>
            <person name="Macnee N."/>
            <person name="Campin R."/>
            <person name="McAtee P."/>
            <person name="Drummond R.S.M."/>
            <person name="Espley R.V."/>
            <person name="Ireland H.S."/>
            <person name="Wu R."/>
            <person name="Atkinson R.G."/>
            <person name="Karunairetnam S."/>
            <person name="Bulley S."/>
            <person name="Chunkath S."/>
            <person name="Hanley Z."/>
            <person name="Storey R."/>
            <person name="Thrimawithana A.H."/>
            <person name="Thomson S."/>
            <person name="David C."/>
            <person name="Testolin R."/>
            <person name="Huang H."/>
            <person name="Hellens R.P."/>
            <person name="Schaffer R.J."/>
        </authorList>
    </citation>
    <scope>NUCLEOTIDE SEQUENCE [LARGE SCALE GENOMIC DNA]</scope>
    <source>
        <strain evidence="6">cv. Red5</strain>
    </source>
</reference>
<keyword evidence="1 3" id="KW-0853">WD repeat</keyword>
<evidence type="ECO:0000313" key="6">
    <source>
        <dbReference type="Proteomes" id="UP000241394"/>
    </source>
</evidence>
<dbReference type="SMART" id="SM00320">
    <property type="entry name" value="WD40"/>
    <property type="match status" value="7"/>
</dbReference>
<dbReference type="GO" id="GO:0003714">
    <property type="term" value="F:transcription corepressor activity"/>
    <property type="evidence" value="ECO:0007669"/>
    <property type="project" value="InterPro"/>
</dbReference>
<feature type="region of interest" description="Disordered" evidence="4">
    <location>
        <begin position="504"/>
        <end position="526"/>
    </location>
</feature>
<dbReference type="SUPFAM" id="SSF50978">
    <property type="entry name" value="WD40 repeat-like"/>
    <property type="match status" value="1"/>
</dbReference>
<dbReference type="InterPro" id="IPR015943">
    <property type="entry name" value="WD40/YVTN_repeat-like_dom_sf"/>
</dbReference>
<reference evidence="5 6" key="1">
    <citation type="submission" date="2017-07" db="EMBL/GenBank/DDBJ databases">
        <title>An improved, manually edited Actinidia chinensis var. chinensis (kiwifruit) genome highlights the challenges associated with draft genomes and gene prediction in plants.</title>
        <authorList>
            <person name="Pilkington S."/>
            <person name="Crowhurst R."/>
            <person name="Hilario E."/>
            <person name="Nardozza S."/>
            <person name="Fraser L."/>
            <person name="Peng Y."/>
            <person name="Gunaseelan K."/>
            <person name="Simpson R."/>
            <person name="Tahir J."/>
            <person name="Deroles S."/>
            <person name="Templeton K."/>
            <person name="Luo Z."/>
            <person name="Davy M."/>
            <person name="Cheng C."/>
            <person name="Mcneilage M."/>
            <person name="Scaglione D."/>
            <person name="Liu Y."/>
            <person name="Zhang Q."/>
            <person name="Datson P."/>
            <person name="De Silva N."/>
            <person name="Gardiner S."/>
            <person name="Bassett H."/>
            <person name="Chagne D."/>
            <person name="Mccallum J."/>
            <person name="Dzierzon H."/>
            <person name="Deng C."/>
            <person name="Wang Y.-Y."/>
            <person name="Barron N."/>
            <person name="Manako K."/>
            <person name="Bowen J."/>
            <person name="Foster T."/>
            <person name="Erridge Z."/>
            <person name="Tiffin H."/>
            <person name="Waite C."/>
            <person name="Davies K."/>
            <person name="Grierson E."/>
            <person name="Laing W."/>
            <person name="Kirk R."/>
            <person name="Chen X."/>
            <person name="Wood M."/>
            <person name="Montefiori M."/>
            <person name="Brummell D."/>
            <person name="Schwinn K."/>
            <person name="Catanach A."/>
            <person name="Fullerton C."/>
            <person name="Li D."/>
            <person name="Meiyalaghan S."/>
            <person name="Nieuwenhuizen N."/>
            <person name="Read N."/>
            <person name="Prakash R."/>
            <person name="Hunter D."/>
            <person name="Zhang H."/>
            <person name="Mckenzie M."/>
            <person name="Knabel M."/>
            <person name="Harris A."/>
            <person name="Allan A."/>
            <person name="Chen A."/>
            <person name="Janssen B."/>
            <person name="Plunkett B."/>
            <person name="Dwamena C."/>
            <person name="Voogd C."/>
            <person name="Leif D."/>
            <person name="Lafferty D."/>
            <person name="Souleyre E."/>
            <person name="Varkonyi-Gasic E."/>
            <person name="Gambi F."/>
            <person name="Hanley J."/>
            <person name="Yao J.-L."/>
            <person name="Cheung J."/>
            <person name="David K."/>
            <person name="Warren B."/>
            <person name="Marsh K."/>
            <person name="Snowden K."/>
            <person name="Lin-Wang K."/>
            <person name="Brian L."/>
            <person name="Martinez-Sanchez M."/>
            <person name="Wang M."/>
            <person name="Ileperuma N."/>
            <person name="Macnee N."/>
            <person name="Campin R."/>
            <person name="Mcatee P."/>
            <person name="Drummond R."/>
            <person name="Espley R."/>
            <person name="Ireland H."/>
            <person name="Wu R."/>
            <person name="Atkinson R."/>
            <person name="Karunairetnam S."/>
            <person name="Bulley S."/>
            <person name="Chunkath S."/>
            <person name="Hanley Z."/>
            <person name="Storey R."/>
            <person name="Thrimawithana A."/>
            <person name="Thomson S."/>
            <person name="David C."/>
            <person name="Testolin R."/>
        </authorList>
    </citation>
    <scope>NUCLEOTIDE SEQUENCE [LARGE SCALE GENOMIC DNA]</scope>
    <source>
        <strain evidence="6">cv. Red5</strain>
        <tissue evidence="5">Young leaf</tissue>
    </source>
</reference>
<dbReference type="InterPro" id="IPR044716">
    <property type="entry name" value="LEUNIG-like"/>
</dbReference>
<dbReference type="InterPro" id="IPR001680">
    <property type="entry name" value="WD40_rpt"/>
</dbReference>
<dbReference type="InterPro" id="IPR019775">
    <property type="entry name" value="WD40_repeat_CS"/>
</dbReference>
<comment type="caution">
    <text evidence="5">The sequence shown here is derived from an EMBL/GenBank/DDBJ whole genome shotgun (WGS) entry which is preliminary data.</text>
</comment>
<name>A0A2R6PXW4_ACTCC</name>
<gene>
    <name evidence="5" type="ORF">CEY00_Acc25107</name>
</gene>
<keyword evidence="6" id="KW-1185">Reference proteome</keyword>
<feature type="repeat" description="WD" evidence="3">
    <location>
        <begin position="883"/>
        <end position="925"/>
    </location>
</feature>
<evidence type="ECO:0000256" key="3">
    <source>
        <dbReference type="PROSITE-ProRule" id="PRU00221"/>
    </source>
</evidence>
<dbReference type="Pfam" id="PF00400">
    <property type="entry name" value="WD40"/>
    <property type="match status" value="4"/>
</dbReference>